<name>A0A0C2T531_AMAMK</name>
<dbReference type="GO" id="GO:0070007">
    <property type="term" value="F:glutamic-type endopeptidase activity"/>
    <property type="evidence" value="ECO:0007669"/>
    <property type="project" value="InterPro"/>
</dbReference>
<accession>A0A0C2T531</accession>
<dbReference type="PANTHER" id="PTHR37536">
    <property type="entry name" value="PUTATIVE (AFU_ORTHOLOGUE AFUA_3G02970)-RELATED"/>
    <property type="match status" value="1"/>
</dbReference>
<keyword evidence="2" id="KW-0732">Signal</keyword>
<keyword evidence="4" id="KW-1185">Reference proteome</keyword>
<dbReference type="Proteomes" id="UP000054549">
    <property type="component" value="Unassembled WGS sequence"/>
</dbReference>
<dbReference type="PANTHER" id="PTHR37536:SF1">
    <property type="entry name" value="ASPERGILLOPEPSIN, PUTAITVE (AFU_ORTHOLOGUE AFUA_7G01200)"/>
    <property type="match status" value="1"/>
</dbReference>
<dbReference type="STRING" id="946122.A0A0C2T531"/>
<dbReference type="HOGENOM" id="CLU_066466_0_1_1"/>
<protein>
    <submittedName>
        <fullName evidence="3">Uncharacterized protein</fullName>
    </submittedName>
</protein>
<feature type="signal peptide" evidence="2">
    <location>
        <begin position="1"/>
        <end position="18"/>
    </location>
</feature>
<dbReference type="Pfam" id="PF01828">
    <property type="entry name" value="Peptidase_A4"/>
    <property type="match status" value="1"/>
</dbReference>
<dbReference type="InterPro" id="IPR038656">
    <property type="entry name" value="Peptidase_G1_sf"/>
</dbReference>
<feature type="chain" id="PRO_5002172093" evidence="2">
    <location>
        <begin position="19"/>
        <end position="261"/>
    </location>
</feature>
<dbReference type="InterPro" id="IPR000250">
    <property type="entry name" value="Peptidase_G1"/>
</dbReference>
<gene>
    <name evidence="3" type="ORF">M378DRAFT_13366</name>
</gene>
<evidence type="ECO:0000256" key="1">
    <source>
        <dbReference type="PIRSR" id="PIRSR600250-50"/>
    </source>
</evidence>
<dbReference type="SUPFAM" id="SSF49899">
    <property type="entry name" value="Concanavalin A-like lectins/glucanases"/>
    <property type="match status" value="1"/>
</dbReference>
<dbReference type="EMBL" id="KN818281">
    <property type="protein sequence ID" value="KIL61679.1"/>
    <property type="molecule type" value="Genomic_DNA"/>
</dbReference>
<reference evidence="3 4" key="1">
    <citation type="submission" date="2014-04" db="EMBL/GenBank/DDBJ databases">
        <title>Evolutionary Origins and Diversification of the Mycorrhizal Mutualists.</title>
        <authorList>
            <consortium name="DOE Joint Genome Institute"/>
            <consortium name="Mycorrhizal Genomics Consortium"/>
            <person name="Kohler A."/>
            <person name="Kuo A."/>
            <person name="Nagy L.G."/>
            <person name="Floudas D."/>
            <person name="Copeland A."/>
            <person name="Barry K.W."/>
            <person name="Cichocki N."/>
            <person name="Veneault-Fourrey C."/>
            <person name="LaButti K."/>
            <person name="Lindquist E.A."/>
            <person name="Lipzen A."/>
            <person name="Lundell T."/>
            <person name="Morin E."/>
            <person name="Murat C."/>
            <person name="Riley R."/>
            <person name="Ohm R."/>
            <person name="Sun H."/>
            <person name="Tunlid A."/>
            <person name="Henrissat B."/>
            <person name="Grigoriev I.V."/>
            <person name="Hibbett D.S."/>
            <person name="Martin F."/>
        </authorList>
    </citation>
    <scope>NUCLEOTIDE SEQUENCE [LARGE SCALE GENOMIC DNA]</scope>
    <source>
        <strain evidence="3 4">Koide BX008</strain>
    </source>
</reference>
<evidence type="ECO:0000256" key="2">
    <source>
        <dbReference type="SAM" id="SignalP"/>
    </source>
</evidence>
<dbReference type="InterPro" id="IPR013320">
    <property type="entry name" value="ConA-like_dom_sf"/>
</dbReference>
<dbReference type="OrthoDB" id="2862635at2759"/>
<proteinExistence type="predicted"/>
<evidence type="ECO:0000313" key="4">
    <source>
        <dbReference type="Proteomes" id="UP000054549"/>
    </source>
</evidence>
<sequence>MIFGSLFTVFLLTTAAFAAPEGAIARHSRRSASRQSNPLQLLGRNMGLKAATNTSNVAYTSNWAGAVWNSYPPNTFSKVTGTFTVPTPSAPNGAASVWVGIDGNACNPVLQTGITVSYKNGAISYDSWYEWFPDYAYSSPITIRAGDVIRLTVTASSSTSGTTLIENLTTGRSESQSLSNPSHPLCLQNAEWIVEDPDLVSGGIAPFCNFGTVTFSSAAAYMHSGQVISPHGAVEVDIKQNGKVLASVSTSPGTVTIQYVP</sequence>
<organism evidence="3 4">
    <name type="scientific">Amanita muscaria (strain Koide BX008)</name>
    <dbReference type="NCBI Taxonomy" id="946122"/>
    <lineage>
        <taxon>Eukaryota</taxon>
        <taxon>Fungi</taxon>
        <taxon>Dikarya</taxon>
        <taxon>Basidiomycota</taxon>
        <taxon>Agaricomycotina</taxon>
        <taxon>Agaricomycetes</taxon>
        <taxon>Agaricomycetidae</taxon>
        <taxon>Agaricales</taxon>
        <taxon>Pluteineae</taxon>
        <taxon>Amanitaceae</taxon>
        <taxon>Amanita</taxon>
    </lineage>
</organism>
<dbReference type="CDD" id="cd13426">
    <property type="entry name" value="Peptidase_G1"/>
    <property type="match status" value="1"/>
</dbReference>
<dbReference type="PRINTS" id="PR00977">
    <property type="entry name" value="SCYTLDPTASE"/>
</dbReference>
<dbReference type="InParanoid" id="A0A0C2T531"/>
<evidence type="ECO:0000313" key="3">
    <source>
        <dbReference type="EMBL" id="KIL61679.1"/>
    </source>
</evidence>
<feature type="active site" description="Proton acceptor" evidence="1">
    <location>
        <position position="195"/>
    </location>
</feature>
<dbReference type="Gene3D" id="2.60.120.700">
    <property type="entry name" value="Peptidase G1"/>
    <property type="match status" value="1"/>
</dbReference>
<dbReference type="AlphaFoldDB" id="A0A0C2T531"/>
<dbReference type="GO" id="GO:0006508">
    <property type="term" value="P:proteolysis"/>
    <property type="evidence" value="ECO:0007669"/>
    <property type="project" value="InterPro"/>
</dbReference>